<evidence type="ECO:0000256" key="2">
    <source>
        <dbReference type="ARBA" id="ARBA00022603"/>
    </source>
</evidence>
<evidence type="ECO:0000256" key="3">
    <source>
        <dbReference type="ARBA" id="ARBA00022679"/>
    </source>
</evidence>
<dbReference type="PANTHER" id="PTHR12176">
    <property type="entry name" value="SAM-DEPENDENT METHYLTRANSFERASE SUPERFAMILY PROTEIN"/>
    <property type="match status" value="1"/>
</dbReference>
<evidence type="ECO:0000259" key="4">
    <source>
        <dbReference type="Pfam" id="PF13847"/>
    </source>
</evidence>
<sequence>MPPSFEEQEYWHQRFENEACFEWLVPSATFMSILDPFLDDYLPSCRILHIGFGTSDLQNHLRARGFTNVLNIDYEPLAIFRGQQREKETFGNVQMKYAVADVTSNRHQSQQRFDIVVDKSTVDAVSCGGEEAFVKMLRSVSECLDGPGGIWISLSYSSQRFVLEKEEHMPFDVQEIARIPVPKSRATDPQVYYYCYLMRPRCSG</sequence>
<dbReference type="InParanoid" id="A0A2T3AAE7"/>
<comment type="similarity">
    <text evidence="1">Belongs to the methyltransferase superfamily.</text>
</comment>
<evidence type="ECO:0000256" key="1">
    <source>
        <dbReference type="ARBA" id="ARBA00008361"/>
    </source>
</evidence>
<name>A0A2T3AAE7_9PEZI</name>
<feature type="domain" description="Methyltransferase" evidence="4">
    <location>
        <begin position="44"/>
        <end position="156"/>
    </location>
</feature>
<dbReference type="Gene3D" id="3.40.50.150">
    <property type="entry name" value="Vaccinia Virus protein VP39"/>
    <property type="match status" value="1"/>
</dbReference>
<dbReference type="InterPro" id="IPR051419">
    <property type="entry name" value="Lys/N-term_MeTrsfase_sf"/>
</dbReference>
<dbReference type="EMBL" id="KZ678426">
    <property type="protein sequence ID" value="PSR88656.1"/>
    <property type="molecule type" value="Genomic_DNA"/>
</dbReference>
<dbReference type="GO" id="GO:0008168">
    <property type="term" value="F:methyltransferase activity"/>
    <property type="evidence" value="ECO:0007669"/>
    <property type="project" value="UniProtKB-KW"/>
</dbReference>
<dbReference type="OrthoDB" id="411785at2759"/>
<dbReference type="AlphaFoldDB" id="A0A2T3AAE7"/>
<accession>A0A2T3AAE7</accession>
<protein>
    <recommendedName>
        <fullName evidence="4">Methyltransferase domain-containing protein</fullName>
    </recommendedName>
</protein>
<evidence type="ECO:0000313" key="5">
    <source>
        <dbReference type="EMBL" id="PSR88656.1"/>
    </source>
</evidence>
<gene>
    <name evidence="5" type="ORF">BD289DRAFT_366911</name>
</gene>
<dbReference type="Proteomes" id="UP000241462">
    <property type="component" value="Unassembled WGS sequence"/>
</dbReference>
<dbReference type="SUPFAM" id="SSF53335">
    <property type="entry name" value="S-adenosyl-L-methionine-dependent methyltransferases"/>
    <property type="match status" value="1"/>
</dbReference>
<proteinExistence type="inferred from homology"/>
<keyword evidence="6" id="KW-1185">Reference proteome</keyword>
<dbReference type="InterPro" id="IPR029063">
    <property type="entry name" value="SAM-dependent_MTases_sf"/>
</dbReference>
<dbReference type="PANTHER" id="PTHR12176:SF84">
    <property type="entry name" value="METHYLTRANSFERASE DOMAIN-CONTAINING PROTEIN"/>
    <property type="match status" value="1"/>
</dbReference>
<dbReference type="Pfam" id="PF13847">
    <property type="entry name" value="Methyltransf_31"/>
    <property type="match status" value="1"/>
</dbReference>
<dbReference type="GO" id="GO:0032259">
    <property type="term" value="P:methylation"/>
    <property type="evidence" value="ECO:0007669"/>
    <property type="project" value="UniProtKB-KW"/>
</dbReference>
<keyword evidence="2" id="KW-0489">Methyltransferase</keyword>
<dbReference type="CDD" id="cd02440">
    <property type="entry name" value="AdoMet_MTases"/>
    <property type="match status" value="1"/>
</dbReference>
<evidence type="ECO:0000313" key="6">
    <source>
        <dbReference type="Proteomes" id="UP000241462"/>
    </source>
</evidence>
<dbReference type="InterPro" id="IPR025714">
    <property type="entry name" value="Methyltranfer_dom"/>
</dbReference>
<organism evidence="5 6">
    <name type="scientific">Coniella lustricola</name>
    <dbReference type="NCBI Taxonomy" id="2025994"/>
    <lineage>
        <taxon>Eukaryota</taxon>
        <taxon>Fungi</taxon>
        <taxon>Dikarya</taxon>
        <taxon>Ascomycota</taxon>
        <taxon>Pezizomycotina</taxon>
        <taxon>Sordariomycetes</taxon>
        <taxon>Sordariomycetidae</taxon>
        <taxon>Diaporthales</taxon>
        <taxon>Schizoparmaceae</taxon>
        <taxon>Coniella</taxon>
    </lineage>
</organism>
<keyword evidence="3" id="KW-0808">Transferase</keyword>
<reference evidence="5 6" key="1">
    <citation type="journal article" date="2018" name="Mycol. Prog.">
        <title>Coniella lustricola, a new species from submerged detritus.</title>
        <authorList>
            <person name="Raudabaugh D.B."/>
            <person name="Iturriaga T."/>
            <person name="Carver A."/>
            <person name="Mondo S."/>
            <person name="Pangilinan J."/>
            <person name="Lipzen A."/>
            <person name="He G."/>
            <person name="Amirebrahimi M."/>
            <person name="Grigoriev I.V."/>
            <person name="Miller A.N."/>
        </authorList>
    </citation>
    <scope>NUCLEOTIDE SEQUENCE [LARGE SCALE GENOMIC DNA]</scope>
    <source>
        <strain evidence="5 6">B22-T-1</strain>
    </source>
</reference>